<dbReference type="AlphaFoldDB" id="A0A9P9K4Q1"/>
<dbReference type="PROSITE" id="PS00463">
    <property type="entry name" value="ZN2_CY6_FUNGAL_1"/>
    <property type="match status" value="1"/>
</dbReference>
<feature type="domain" description="Zn(2)-C6 fungal-type" evidence="3">
    <location>
        <begin position="25"/>
        <end position="55"/>
    </location>
</feature>
<feature type="region of interest" description="Disordered" evidence="2">
    <location>
        <begin position="57"/>
        <end position="94"/>
    </location>
</feature>
<dbReference type="Proteomes" id="UP000736672">
    <property type="component" value="Unassembled WGS sequence"/>
</dbReference>
<dbReference type="PRINTS" id="PR00755">
    <property type="entry name" value="AFLATOXINBRP"/>
</dbReference>
<evidence type="ECO:0000256" key="1">
    <source>
        <dbReference type="ARBA" id="ARBA00023242"/>
    </source>
</evidence>
<dbReference type="SMART" id="SM00066">
    <property type="entry name" value="GAL4"/>
    <property type="match status" value="1"/>
</dbReference>
<feature type="compositionally biased region" description="Polar residues" evidence="2">
    <location>
        <begin position="76"/>
        <end position="94"/>
    </location>
</feature>
<dbReference type="PANTHER" id="PTHR47784:SF5">
    <property type="entry name" value="STEROL UPTAKE CONTROL PROTEIN 2"/>
    <property type="match status" value="1"/>
</dbReference>
<dbReference type="Gene3D" id="4.10.240.10">
    <property type="entry name" value="Zn(2)-C6 fungal-type DNA-binding domain"/>
    <property type="match status" value="1"/>
</dbReference>
<name>A0A9P9K4Q1_FUSSL</name>
<dbReference type="PANTHER" id="PTHR47784">
    <property type="entry name" value="STEROL UPTAKE CONTROL PROTEIN 2"/>
    <property type="match status" value="1"/>
</dbReference>
<evidence type="ECO:0000259" key="3">
    <source>
        <dbReference type="PROSITE" id="PS50048"/>
    </source>
</evidence>
<organism evidence="4 5">
    <name type="scientific">Fusarium solani</name>
    <name type="common">Filamentous fungus</name>
    <dbReference type="NCBI Taxonomy" id="169388"/>
    <lineage>
        <taxon>Eukaryota</taxon>
        <taxon>Fungi</taxon>
        <taxon>Dikarya</taxon>
        <taxon>Ascomycota</taxon>
        <taxon>Pezizomycotina</taxon>
        <taxon>Sordariomycetes</taxon>
        <taxon>Hypocreomycetidae</taxon>
        <taxon>Hypocreales</taxon>
        <taxon>Nectriaceae</taxon>
        <taxon>Fusarium</taxon>
        <taxon>Fusarium solani species complex</taxon>
    </lineage>
</organism>
<dbReference type="GO" id="GO:0001228">
    <property type="term" value="F:DNA-binding transcription activator activity, RNA polymerase II-specific"/>
    <property type="evidence" value="ECO:0007669"/>
    <property type="project" value="TreeGrafter"/>
</dbReference>
<protein>
    <recommendedName>
        <fullName evidence="3">Zn(2)-C6 fungal-type domain-containing protein</fullName>
    </recommendedName>
</protein>
<evidence type="ECO:0000313" key="4">
    <source>
        <dbReference type="EMBL" id="KAH7249267.1"/>
    </source>
</evidence>
<dbReference type="PROSITE" id="PS50048">
    <property type="entry name" value="ZN2_CY6_FUNGAL_2"/>
    <property type="match status" value="1"/>
</dbReference>
<dbReference type="EMBL" id="JAGTJS010000013">
    <property type="protein sequence ID" value="KAH7249267.1"/>
    <property type="molecule type" value="Genomic_DNA"/>
</dbReference>
<gene>
    <name evidence="4" type="ORF">B0J15DRAFT_51681</name>
</gene>
<dbReference type="InterPro" id="IPR036864">
    <property type="entry name" value="Zn2-C6_fun-type_DNA-bd_sf"/>
</dbReference>
<dbReference type="InterPro" id="IPR021858">
    <property type="entry name" value="Fun_TF"/>
</dbReference>
<dbReference type="Pfam" id="PF11951">
    <property type="entry name" value="Fungal_trans_2"/>
    <property type="match status" value="1"/>
</dbReference>
<dbReference type="SUPFAM" id="SSF57701">
    <property type="entry name" value="Zn2/Cys6 DNA-binding domain"/>
    <property type="match status" value="1"/>
</dbReference>
<dbReference type="InterPro" id="IPR053157">
    <property type="entry name" value="Sterol_Uptake_Regulator"/>
</dbReference>
<dbReference type="CDD" id="cd00067">
    <property type="entry name" value="GAL4"/>
    <property type="match status" value="1"/>
</dbReference>
<dbReference type="OrthoDB" id="3546279at2759"/>
<dbReference type="InterPro" id="IPR001138">
    <property type="entry name" value="Zn2Cys6_DnaBD"/>
</dbReference>
<feature type="region of interest" description="Disordered" evidence="2">
    <location>
        <begin position="1"/>
        <end position="22"/>
    </location>
</feature>
<accession>A0A9P9K4Q1</accession>
<keyword evidence="5" id="KW-1185">Reference proteome</keyword>
<reference evidence="4" key="1">
    <citation type="journal article" date="2021" name="Nat. Commun.">
        <title>Genetic determinants of endophytism in the Arabidopsis root mycobiome.</title>
        <authorList>
            <person name="Mesny F."/>
            <person name="Miyauchi S."/>
            <person name="Thiergart T."/>
            <person name="Pickel B."/>
            <person name="Atanasova L."/>
            <person name="Karlsson M."/>
            <person name="Huettel B."/>
            <person name="Barry K.W."/>
            <person name="Haridas S."/>
            <person name="Chen C."/>
            <person name="Bauer D."/>
            <person name="Andreopoulos W."/>
            <person name="Pangilinan J."/>
            <person name="LaButti K."/>
            <person name="Riley R."/>
            <person name="Lipzen A."/>
            <person name="Clum A."/>
            <person name="Drula E."/>
            <person name="Henrissat B."/>
            <person name="Kohler A."/>
            <person name="Grigoriev I.V."/>
            <person name="Martin F.M."/>
            <person name="Hacquard S."/>
        </authorList>
    </citation>
    <scope>NUCLEOTIDE SEQUENCE</scope>
    <source>
        <strain evidence="4">FSSC 5 MPI-SDFR-AT-0091</strain>
    </source>
</reference>
<keyword evidence="1" id="KW-0539">Nucleus</keyword>
<dbReference type="Pfam" id="PF00172">
    <property type="entry name" value="Zn_clus"/>
    <property type="match status" value="1"/>
</dbReference>
<sequence length="428" mass="48738">MSPLDQVAEDDLSKRRKPHTKSRHGCIDCRRRRVKCGEEKPCCRTCVRRGVRCKYPDRPRPTSELPSPSLDRDDYASSQAASTPDSNQQHGSTGLNPNYRTVLVGCTSQNSSQSSFCIHDMALLHHWTVATSLELFKGDDKHNFWQIMVPQTGYEHPFVMNAILSLAALHRAYLIRPDRHRHMADAAVHHTNALRGFQEALSHVSDENSEALFILSTLNLIYVFGISGRLSDGLDPHSNFLSRKDRMLGVEWIPMVTGIRTVVKPNHKVLKAGRLGKFMTVGNWWEMDPDANPNPEDQHLCDLRSCWDGTPDAPTYEEALRILRKCRLFMARFSGDGIDPLEEAGFSRLWSGPLLFIIFAPQAYLTFLHQRQPPALILFAFFGALLHELDDYWFLEGWGRDIVEVIDDLLGSYWRPWIAWPSKVTGLC</sequence>
<dbReference type="GO" id="GO:0008270">
    <property type="term" value="F:zinc ion binding"/>
    <property type="evidence" value="ECO:0007669"/>
    <property type="project" value="InterPro"/>
</dbReference>
<comment type="caution">
    <text evidence="4">The sequence shown here is derived from an EMBL/GenBank/DDBJ whole genome shotgun (WGS) entry which is preliminary data.</text>
</comment>
<evidence type="ECO:0000313" key="5">
    <source>
        <dbReference type="Proteomes" id="UP000736672"/>
    </source>
</evidence>
<proteinExistence type="predicted"/>
<evidence type="ECO:0000256" key="2">
    <source>
        <dbReference type="SAM" id="MobiDB-lite"/>
    </source>
</evidence>